<keyword evidence="2" id="KW-1185">Reference proteome</keyword>
<evidence type="ECO:0000313" key="2">
    <source>
        <dbReference type="Proteomes" id="UP000694044"/>
    </source>
</evidence>
<dbReference type="Proteomes" id="UP000694044">
    <property type="component" value="Unassembled WGS sequence"/>
</dbReference>
<gene>
    <name evidence="1" type="ORF">PHYPSEUDO_002908</name>
</gene>
<name>A0A8T1V6H8_9STRA</name>
<dbReference type="AlphaFoldDB" id="A0A8T1V6H8"/>
<feature type="non-terminal residue" evidence="1">
    <location>
        <position position="261"/>
    </location>
</feature>
<accession>A0A8T1V6H8</accession>
<proteinExistence type="predicted"/>
<dbReference type="OrthoDB" id="10669509at2759"/>
<sequence length="261" mass="29646">MVDMFAFIKYFHGKASTMGAGSFECHEVFIGQDPRIKMFFDIENVIPTEAYDLMTRWLNGDDSDIAKMVSEDVINAMKFALEEVDECYEMYESHIDYAIASRSREIDDGMKLSYHVITNVVMRVSECKALVKLIKENYISCINAKRPDGYMDMLCGKSTLDTNPYRKNGSLSLPGGSKDVHTLTMVQPFKTKMNQHLLDLDGCNSVHQFTDDLQLKPNVSDREAFEESSSDFIKKALAKLDSERVPAYDPSSMDLYANTPR</sequence>
<reference evidence="1" key="1">
    <citation type="submission" date="2021-02" db="EMBL/GenBank/DDBJ databases">
        <authorList>
            <person name="Palmer J.M."/>
        </authorList>
    </citation>
    <scope>NUCLEOTIDE SEQUENCE</scope>
    <source>
        <strain evidence="1">SCRP734</strain>
    </source>
</reference>
<comment type="caution">
    <text evidence="1">The sequence shown here is derived from an EMBL/GenBank/DDBJ whole genome shotgun (WGS) entry which is preliminary data.</text>
</comment>
<organism evidence="1 2">
    <name type="scientific">Phytophthora pseudosyringae</name>
    <dbReference type="NCBI Taxonomy" id="221518"/>
    <lineage>
        <taxon>Eukaryota</taxon>
        <taxon>Sar</taxon>
        <taxon>Stramenopiles</taxon>
        <taxon>Oomycota</taxon>
        <taxon>Peronosporomycetes</taxon>
        <taxon>Peronosporales</taxon>
        <taxon>Peronosporaceae</taxon>
        <taxon>Phytophthora</taxon>
    </lineage>
</organism>
<dbReference type="EMBL" id="JAGDFM010001547">
    <property type="protein sequence ID" value="KAG7375174.1"/>
    <property type="molecule type" value="Genomic_DNA"/>
</dbReference>
<evidence type="ECO:0000313" key="1">
    <source>
        <dbReference type="EMBL" id="KAG7375174.1"/>
    </source>
</evidence>
<protein>
    <submittedName>
        <fullName evidence="1">Uncharacterized protein</fullName>
    </submittedName>
</protein>